<feature type="domain" description="Inositol 1,3,4-trisphosphate 5/6-kinase ATP-grasp" evidence="13">
    <location>
        <begin position="136"/>
        <end position="311"/>
    </location>
</feature>
<dbReference type="Pfam" id="PF00400">
    <property type="entry name" value="WD40"/>
    <property type="match status" value="3"/>
</dbReference>
<dbReference type="GO" id="GO:0006376">
    <property type="term" value="P:mRNA splice site recognition"/>
    <property type="evidence" value="ECO:0007669"/>
    <property type="project" value="InterPro"/>
</dbReference>
<feature type="transmembrane region" description="Helical" evidence="11">
    <location>
        <begin position="1268"/>
        <end position="1291"/>
    </location>
</feature>
<evidence type="ECO:0000259" key="12">
    <source>
        <dbReference type="Pfam" id="PF02687"/>
    </source>
</evidence>
<evidence type="ECO:0000256" key="5">
    <source>
        <dbReference type="ARBA" id="ARBA00022692"/>
    </source>
</evidence>
<feature type="transmembrane region" description="Helical" evidence="11">
    <location>
        <begin position="1311"/>
        <end position="1332"/>
    </location>
</feature>
<feature type="region of interest" description="Disordered" evidence="10">
    <location>
        <begin position="1911"/>
        <end position="1934"/>
    </location>
</feature>
<dbReference type="InterPro" id="IPR015943">
    <property type="entry name" value="WD40/YVTN_repeat-like_dom_sf"/>
</dbReference>
<keyword evidence="8 11" id="KW-0472">Membrane</keyword>
<evidence type="ECO:0000256" key="3">
    <source>
        <dbReference type="ARBA" id="ARBA00022475"/>
    </source>
</evidence>
<keyword evidence="4 9" id="KW-0853">WD repeat</keyword>
<feature type="transmembrane region" description="Helical" evidence="11">
    <location>
        <begin position="1217"/>
        <end position="1237"/>
    </location>
</feature>
<feature type="compositionally biased region" description="Basic and acidic residues" evidence="10">
    <location>
        <begin position="1385"/>
        <end position="1402"/>
    </location>
</feature>
<dbReference type="PANTHER" id="PTHR32522:SF3">
    <property type="entry name" value="ABC3 TRANSPORTER PERMEASE PROTEIN DOMAIN-CONTAINING PROTEIN"/>
    <property type="match status" value="1"/>
</dbReference>
<feature type="transmembrane region" description="Helical" evidence="11">
    <location>
        <begin position="881"/>
        <end position="901"/>
    </location>
</feature>
<dbReference type="InterPro" id="IPR040464">
    <property type="entry name" value="InsP(3)kin_ATP-grasp"/>
</dbReference>
<feature type="transmembrane region" description="Helical" evidence="11">
    <location>
        <begin position="794"/>
        <end position="813"/>
    </location>
</feature>
<accession>A0A2P6NSE9</accession>
<dbReference type="Pfam" id="PF02687">
    <property type="entry name" value="FtsX"/>
    <property type="match status" value="2"/>
</dbReference>
<feature type="transmembrane region" description="Helical" evidence="11">
    <location>
        <begin position="687"/>
        <end position="719"/>
    </location>
</feature>
<evidence type="ECO:0000256" key="1">
    <source>
        <dbReference type="ARBA" id="ARBA00004651"/>
    </source>
</evidence>
<keyword evidence="3" id="KW-1003">Cell membrane</keyword>
<dbReference type="GO" id="GO:0003729">
    <property type="term" value="F:mRNA binding"/>
    <property type="evidence" value="ECO:0007669"/>
    <property type="project" value="InterPro"/>
</dbReference>
<dbReference type="OrthoDB" id="2126250at2759"/>
<feature type="domain" description="Inositol-tetrakisphosphate 1-kinase N-terminal" evidence="14">
    <location>
        <begin position="6"/>
        <end position="92"/>
    </location>
</feature>
<dbReference type="PANTHER" id="PTHR32522">
    <property type="match status" value="1"/>
</dbReference>
<evidence type="ECO:0000313" key="15">
    <source>
        <dbReference type="EMBL" id="PRP86887.1"/>
    </source>
</evidence>
<evidence type="ECO:0000256" key="9">
    <source>
        <dbReference type="PROSITE-ProRule" id="PRU00221"/>
    </source>
</evidence>
<dbReference type="Gene3D" id="2.130.10.10">
    <property type="entry name" value="YVTN repeat-like/Quinoprotein amine dehydrogenase"/>
    <property type="match status" value="2"/>
</dbReference>
<comment type="caution">
    <text evidence="15">The sequence shown here is derived from an EMBL/GenBank/DDBJ whole genome shotgun (WGS) entry which is preliminary data.</text>
</comment>
<feature type="domain" description="ABC3 transporter permease C-terminal" evidence="12">
    <location>
        <begin position="701"/>
        <end position="820"/>
    </location>
</feature>
<evidence type="ECO:0000256" key="7">
    <source>
        <dbReference type="ARBA" id="ARBA00022989"/>
    </source>
</evidence>
<dbReference type="GO" id="GO:0005685">
    <property type="term" value="C:U1 snRNP"/>
    <property type="evidence" value="ECO:0007669"/>
    <property type="project" value="InterPro"/>
</dbReference>
<protein>
    <submittedName>
        <fullName evidence="15">Uncharacterized protein</fullName>
    </submittedName>
</protein>
<evidence type="ECO:0000313" key="16">
    <source>
        <dbReference type="Proteomes" id="UP000241769"/>
    </source>
</evidence>
<feature type="compositionally biased region" description="Low complexity" evidence="10">
    <location>
        <begin position="1357"/>
        <end position="1383"/>
    </location>
</feature>
<dbReference type="InterPro" id="IPR041429">
    <property type="entry name" value="ITPK1_N"/>
</dbReference>
<feature type="transmembrane region" description="Helical" evidence="11">
    <location>
        <begin position="743"/>
        <end position="774"/>
    </location>
</feature>
<feature type="repeat" description="WD" evidence="9">
    <location>
        <begin position="1531"/>
        <end position="1572"/>
    </location>
</feature>
<feature type="transmembrane region" description="Helical" evidence="11">
    <location>
        <begin position="942"/>
        <end position="961"/>
    </location>
</feature>
<evidence type="ECO:0000256" key="2">
    <source>
        <dbReference type="ARBA" id="ARBA00005655"/>
    </source>
</evidence>
<keyword evidence="16" id="KW-1185">Reference proteome</keyword>
<keyword evidence="7 11" id="KW-1133">Transmembrane helix</keyword>
<sequence>MSDTIRIGYYIPAKKLAKMTSFPQLAEELKQYNAELVSLDIGAPLEEQAKGLHLILNKVTDELTPGQEDTQRIKSFESFLLANPQIKVIDPIKNQRKVMDRQIISGVLSELEQKLDKSLNFRMPKHKVFEKREDKYDITGFKFPLICKTTVACGSAETHMMGVVFEESGLQAFEPPFLAQEFYNHNSTIYKVFTVGDHVSVVKRMSLPNMPSDHRDTVFFDSQKPFAEQMKALKRSSDKTDEQFVEDAEIPPMERIRGLSEGISQSLGLTLFGFDVITRVEDGVHAAVDVNYFPSFGGVKDFWKILAKFLVEQVKEGKQEFLQRFHLTRFLSVQTVKKWKELSNYALKITWRQIRKNKINFGLGFCACLVVVIVICILLTLLANTPIVFLRLSEMQAGEYDYIVKAQGAGNRLNYTLMWDQTKGGEHQYSAPRIEIDGITIFSAASCDQEALEKDREGDFRWRYAGLPSMGRQSCAATHECLVHFCKRQSTGKLVLIDSVKEKNMGLGRTWDLPDLTKGQMHMTADISNELGLSSNSGVFFHFDSYDLFSKIAWDKIFGNHTSEGANHYDIFSSATLISTFDTPMGKFADDMSRTVVMDINTFVEHTYNQVDTRTLPIIVDRYKAEDLLQLTSDVLFNIPPDSRMKYYINSDYDQVQKAVAGFGANLAYKIGFNVVDMSTPILPKLFAFRFLAIFLGLIFNVIITVLLFICIILIYSLLSTTLEARSFETAVHRMFGMDASKIIMLLLLQGLCYSLPSLPVGIIFAQIVAFASIRSFGSYIGVQLSPTLTGSSVLWSAIITFTIPLIASAIPIRKVLTESLITSLAPTSSKTKAVEISIERSEFSAFSWPWAIVGGALTIFGVAIYYLLPYSLLSLNLQLLLNLFVVLLLGMLFGMSTFTLNLQTMGERVLVHILFFWEKRGIRALVLKNLVAHRISNRQTAALYSVSIAFICFILVSYNLQINTLLYQIQKQRGTFISINFVNQNWASVAELEDTVNQYPNIIQDYAWRSVGLEKANSATTLAMNLGKTFSSPVWVTAISPNYFDVSIPGFLSLNEYRENVDPLWNLYTPKGSHSALVGTLYKKNMGFHLPTDENDRDADFLIQVTTQQGTKSYHRIRPIGFVDSAPGLVMSPFPVIIKQDILVSVPTFLRMWGNHTSMLDMDTVPLRVINLKLKEGTTDEEKNALIKGLNSRLQGRIWVWDYRKQIEPISIATTIVAWFFNVTTAMAMIVCFFSLNSTMFNSIYSQVKEISILRALGVTKFWMYRIYIYEAVVLVLLSSLFGLGVGTFIGYTMTIQGTLFTQLPVPFVFPTSVLIIVLIASMVLSVAASFGPTRHLLKMSVVTLMKYTQLNMEEGSSSKSSPTSHKSKSSGSTRSSRTGASEAKPETVHRRIEKAREAQEAAKAVGNSVTSSGNDSSPATNTGASTGRTKMSSKFTALLPKDADVFSLRWSPDQKLLACGCADGQIRVYGSSGRVSYTLGLSSISLPTTCVRFRPSSPNHKTKNILIAANSDGTLRHWHVTSEKCVHTITEEDNQIYAVDYRHDAERFSTAGKDFKIRLYDEQTKQRIATLTGGTGDSTAGHANRVFSLKFSPSDDNIIVSGGWDNTVQIWDIRTNHSIRSIFGPHICGDAVDVWNNLVLTGSWRANKPLQLWDFTSGELIQSYEWNQGLDSESCLLYGVQFSKNNNASHIAAAGSGSNMTKVFDRHTGKIVGEYVERRGVYTLDWTEDSKQLAIGGCEVVGDGPFEDWSIMDEQRRILDALMGTSRNGDAEDKKDFTDPDVCKFFLVGFCPVELFINTKMDVGECKKIHQESLKMDYEEASKKREYGYEQDLIRELESIVHDCDRKINNARKRLEHNQEVEKQLSGETEADDLGPEIEKLIKKAEELGEEGEVDESLKVMEQVNNLKAQQQADKARRQAMTTPPAIPALEIGPLSNQQQKLRVCDVCAALLSIIDSDKRLADHFGGRLHHGYVKVREKLEQLKKNRKPERPSYRDDNRERDRQRDRERVAQDRDRDYNDRDRQRDRERYEGETITGETITGEEEETIVTTTGETRQEVQATPMYAAIAQLGERIRQVWATSTNKNMKMPEGS</sequence>
<dbReference type="InterPro" id="IPR004882">
    <property type="entry name" value="Luc7-rel"/>
</dbReference>
<dbReference type="InterPro" id="IPR019775">
    <property type="entry name" value="WD40_repeat_CS"/>
</dbReference>
<feature type="transmembrane region" description="Helical" evidence="11">
    <location>
        <begin position="361"/>
        <end position="383"/>
    </location>
</feature>
<dbReference type="PROSITE" id="PS50294">
    <property type="entry name" value="WD_REPEATS_REGION"/>
    <property type="match status" value="1"/>
</dbReference>
<gene>
    <name evidence="15" type="ORF">PROFUN_03635</name>
</gene>
<evidence type="ECO:0000256" key="11">
    <source>
        <dbReference type="SAM" id="Phobius"/>
    </source>
</evidence>
<feature type="domain" description="ABC3 transporter permease C-terminal" evidence="12">
    <location>
        <begin position="1225"/>
        <end position="1342"/>
    </location>
</feature>
<dbReference type="Gene3D" id="3.30.470.20">
    <property type="entry name" value="ATP-grasp fold, B domain"/>
    <property type="match status" value="1"/>
</dbReference>
<comment type="subcellular location">
    <subcellularLocation>
        <location evidence="1">Cell membrane</location>
        <topology evidence="1">Multi-pass membrane protein</topology>
    </subcellularLocation>
</comment>
<evidence type="ECO:0000256" key="6">
    <source>
        <dbReference type="ARBA" id="ARBA00022737"/>
    </source>
</evidence>
<dbReference type="STRING" id="1890364.A0A2P6NSE9"/>
<evidence type="ECO:0000259" key="13">
    <source>
        <dbReference type="Pfam" id="PF05770"/>
    </source>
</evidence>
<proteinExistence type="inferred from homology"/>
<evidence type="ECO:0000256" key="4">
    <source>
        <dbReference type="ARBA" id="ARBA00022574"/>
    </source>
</evidence>
<dbReference type="Pfam" id="PF17927">
    <property type="entry name" value="Ins134_P3_kin_N"/>
    <property type="match status" value="1"/>
</dbReference>
<dbReference type="SMART" id="SM00320">
    <property type="entry name" value="WD40"/>
    <property type="match status" value="5"/>
</dbReference>
<dbReference type="InterPro" id="IPR003838">
    <property type="entry name" value="ABC3_permease_C"/>
</dbReference>
<dbReference type="Proteomes" id="UP000241769">
    <property type="component" value="Unassembled WGS sequence"/>
</dbReference>
<evidence type="ECO:0000256" key="8">
    <source>
        <dbReference type="ARBA" id="ARBA00023136"/>
    </source>
</evidence>
<dbReference type="InterPro" id="IPR036322">
    <property type="entry name" value="WD40_repeat_dom_sf"/>
</dbReference>
<keyword evidence="6" id="KW-0677">Repeat</keyword>
<dbReference type="InParanoid" id="A0A2P6NSE9"/>
<dbReference type="GO" id="GO:0005886">
    <property type="term" value="C:plasma membrane"/>
    <property type="evidence" value="ECO:0007669"/>
    <property type="project" value="UniProtKB-SubCell"/>
</dbReference>
<feature type="compositionally biased region" description="Polar residues" evidence="10">
    <location>
        <begin position="1409"/>
        <end position="1431"/>
    </location>
</feature>
<comment type="similarity">
    <text evidence="2">Belongs to the Luc7 family.</text>
</comment>
<feature type="region of interest" description="Disordered" evidence="10">
    <location>
        <begin position="1355"/>
        <end position="1431"/>
    </location>
</feature>
<dbReference type="PROSITE" id="PS00678">
    <property type="entry name" value="WD_REPEATS_1"/>
    <property type="match status" value="1"/>
</dbReference>
<reference evidence="15 16" key="1">
    <citation type="journal article" date="2018" name="Genome Biol. Evol.">
        <title>Multiple Roots of Fruiting Body Formation in Amoebozoa.</title>
        <authorList>
            <person name="Hillmann F."/>
            <person name="Forbes G."/>
            <person name="Novohradska S."/>
            <person name="Ferling I."/>
            <person name="Riege K."/>
            <person name="Groth M."/>
            <person name="Westermann M."/>
            <person name="Marz M."/>
            <person name="Spaller T."/>
            <person name="Winckler T."/>
            <person name="Schaap P."/>
            <person name="Glockner G."/>
        </authorList>
    </citation>
    <scope>NUCLEOTIDE SEQUENCE [LARGE SCALE GENOMIC DNA]</scope>
    <source>
        <strain evidence="15 16">Jena</strain>
    </source>
</reference>
<evidence type="ECO:0000256" key="10">
    <source>
        <dbReference type="SAM" id="MobiDB-lite"/>
    </source>
</evidence>
<evidence type="ECO:0000259" key="14">
    <source>
        <dbReference type="Pfam" id="PF17927"/>
    </source>
</evidence>
<feature type="compositionally biased region" description="Basic and acidic residues" evidence="10">
    <location>
        <begin position="1982"/>
        <end position="2034"/>
    </location>
</feature>
<dbReference type="InterPro" id="IPR001680">
    <property type="entry name" value="WD40_rpt"/>
</dbReference>
<dbReference type="Pfam" id="PF03194">
    <property type="entry name" value="LUC7"/>
    <property type="match status" value="1"/>
</dbReference>
<feature type="region of interest" description="Disordered" evidence="10">
    <location>
        <begin position="1982"/>
        <end position="2037"/>
    </location>
</feature>
<feature type="transmembrane region" description="Helical" evidence="11">
    <location>
        <begin position="849"/>
        <end position="869"/>
    </location>
</feature>
<dbReference type="EMBL" id="MDYQ01000025">
    <property type="protein sequence ID" value="PRP86887.1"/>
    <property type="molecule type" value="Genomic_DNA"/>
</dbReference>
<dbReference type="Pfam" id="PF05770">
    <property type="entry name" value="Ins134_P3_kin"/>
    <property type="match status" value="1"/>
</dbReference>
<dbReference type="PROSITE" id="PS50082">
    <property type="entry name" value="WD_REPEATS_2"/>
    <property type="match status" value="2"/>
</dbReference>
<feature type="repeat" description="WD" evidence="9">
    <location>
        <begin position="1581"/>
        <end position="1623"/>
    </location>
</feature>
<dbReference type="SUPFAM" id="SSF50978">
    <property type="entry name" value="WD40 repeat-like"/>
    <property type="match status" value="1"/>
</dbReference>
<name>A0A2P6NSE9_9EUKA</name>
<keyword evidence="5 11" id="KW-0812">Transmembrane</keyword>
<organism evidence="15 16">
    <name type="scientific">Planoprotostelium fungivorum</name>
    <dbReference type="NCBI Taxonomy" id="1890364"/>
    <lineage>
        <taxon>Eukaryota</taxon>
        <taxon>Amoebozoa</taxon>
        <taxon>Evosea</taxon>
        <taxon>Variosea</taxon>
        <taxon>Cavosteliida</taxon>
        <taxon>Cavosteliaceae</taxon>
        <taxon>Planoprotostelium</taxon>
    </lineage>
</organism>